<feature type="domain" description="Erythromycin biosynthesis protein CIII-like N-terminal" evidence="5">
    <location>
        <begin position="85"/>
        <end position="133"/>
    </location>
</feature>
<evidence type="ECO:0000313" key="7">
    <source>
        <dbReference type="Proteomes" id="UP001592531"/>
    </source>
</evidence>
<proteinExistence type="inferred from homology"/>
<dbReference type="PANTHER" id="PTHR48050:SF13">
    <property type="entry name" value="STEROL 3-BETA-GLUCOSYLTRANSFERASE UGT80A2"/>
    <property type="match status" value="1"/>
</dbReference>
<dbReference type="EMBL" id="JBHFAB010000015">
    <property type="protein sequence ID" value="MFC1419022.1"/>
    <property type="molecule type" value="Genomic_DNA"/>
</dbReference>
<reference evidence="6 7" key="1">
    <citation type="submission" date="2024-09" db="EMBL/GenBank/DDBJ databases">
        <authorList>
            <person name="Lee S.D."/>
        </authorList>
    </citation>
    <scope>NUCLEOTIDE SEQUENCE [LARGE SCALE GENOMIC DNA]</scope>
    <source>
        <strain evidence="6 7">N8-3</strain>
    </source>
</reference>
<dbReference type="Pfam" id="PF06722">
    <property type="entry name" value="EryCIII-like_C"/>
    <property type="match status" value="1"/>
</dbReference>
<dbReference type="SUPFAM" id="SSF53756">
    <property type="entry name" value="UDP-Glycosyltransferase/glycogen phosphorylase"/>
    <property type="match status" value="1"/>
</dbReference>
<dbReference type="PROSITE" id="PS00375">
    <property type="entry name" value="UDPGT"/>
    <property type="match status" value="1"/>
</dbReference>
<dbReference type="RefSeq" id="WP_380537906.1">
    <property type="nucleotide sequence ID" value="NZ_JBHFAB010000015.1"/>
</dbReference>
<keyword evidence="2" id="KW-0328">Glycosyltransferase</keyword>
<dbReference type="Gene3D" id="3.40.50.2000">
    <property type="entry name" value="Glycogen Phosphorylase B"/>
    <property type="match status" value="2"/>
</dbReference>
<organism evidence="6 7">
    <name type="scientific">Streptacidiphilus cavernicola</name>
    <dbReference type="NCBI Taxonomy" id="3342716"/>
    <lineage>
        <taxon>Bacteria</taxon>
        <taxon>Bacillati</taxon>
        <taxon>Actinomycetota</taxon>
        <taxon>Actinomycetes</taxon>
        <taxon>Kitasatosporales</taxon>
        <taxon>Streptomycetaceae</taxon>
        <taxon>Streptacidiphilus</taxon>
    </lineage>
</organism>
<dbReference type="InterPro" id="IPR048284">
    <property type="entry name" value="EryCIII-like_N"/>
</dbReference>
<comment type="caution">
    <text evidence="6">The sequence shown here is derived from an EMBL/GenBank/DDBJ whole genome shotgun (WGS) entry which is preliminary data.</text>
</comment>
<feature type="domain" description="Erythromycin biosynthesis protein CIII-like C-terminal" evidence="4">
    <location>
        <begin position="234"/>
        <end position="382"/>
    </location>
</feature>
<evidence type="ECO:0000259" key="5">
    <source>
        <dbReference type="Pfam" id="PF21036"/>
    </source>
</evidence>
<keyword evidence="3" id="KW-0808">Transferase</keyword>
<dbReference type="InterPro" id="IPR050426">
    <property type="entry name" value="Glycosyltransferase_28"/>
</dbReference>
<evidence type="ECO:0000256" key="1">
    <source>
        <dbReference type="ARBA" id="ARBA00006962"/>
    </source>
</evidence>
<dbReference type="InterPro" id="IPR002213">
    <property type="entry name" value="UDP_glucos_trans"/>
</dbReference>
<dbReference type="InterPro" id="IPR035595">
    <property type="entry name" value="UDP_glycos_trans_CS"/>
</dbReference>
<dbReference type="InterPro" id="IPR010610">
    <property type="entry name" value="EryCIII-like_C"/>
</dbReference>
<evidence type="ECO:0000256" key="3">
    <source>
        <dbReference type="ARBA" id="ARBA00022679"/>
    </source>
</evidence>
<dbReference type="Proteomes" id="UP001592531">
    <property type="component" value="Unassembled WGS sequence"/>
</dbReference>
<evidence type="ECO:0000256" key="2">
    <source>
        <dbReference type="ARBA" id="ARBA00022676"/>
    </source>
</evidence>
<dbReference type="PANTHER" id="PTHR48050">
    <property type="entry name" value="STEROL 3-BETA-GLUCOSYLTRANSFERASE"/>
    <property type="match status" value="1"/>
</dbReference>
<evidence type="ECO:0000259" key="4">
    <source>
        <dbReference type="Pfam" id="PF06722"/>
    </source>
</evidence>
<protein>
    <submittedName>
        <fullName evidence="6">Glycosyltransferase</fullName>
    </submittedName>
</protein>
<evidence type="ECO:0000313" key="6">
    <source>
        <dbReference type="EMBL" id="MFC1419022.1"/>
    </source>
</evidence>
<gene>
    <name evidence="6" type="ORF">ACEZDE_20650</name>
</gene>
<comment type="similarity">
    <text evidence="1">Belongs to the glycosyltransferase 28 family.</text>
</comment>
<accession>A0ABV6VZ54</accession>
<dbReference type="CDD" id="cd03784">
    <property type="entry name" value="GT1_Gtf-like"/>
    <property type="match status" value="1"/>
</dbReference>
<keyword evidence="7" id="KW-1185">Reference proteome</keyword>
<name>A0ABV6VZ54_9ACTN</name>
<dbReference type="Pfam" id="PF21036">
    <property type="entry name" value="EryCIII-like_N"/>
    <property type="match status" value="1"/>
</dbReference>
<sequence length="390" mass="40584">MRILFASTEGSGHFNPLTPFIDACARRGDEILVVVPPKLEATVAARGYPARIGAEPPAAEVAAIWERFPTVSRDEAAVLVGRDLFGRLCTAAMLPAVEEACREWKPDLVLHEPCEYASAVAAGRLGIPQAQVAISAAEIEGSVIGMVAPVLAPYGDQIVERLRLAPYLTRFPASLDPSPFAETRRFREAVEPRRAPLPDWWGGSDAPLVYVTFGTVAGGLPGGAAAVRAALEAVAGLPVRVLATVGRGVDVSTIGAVPANTRIEAWVPQGDVLGTAAAVVCHGGSGTTFGTLAAGVPLVVVPFFADQPANARLVDAAGAGLVVTPSGGPEDTMGRIGPDDPPRIRAAVESVLADPAYRTAAERLATEMSTLPTIDELLTTLTAELAARQR</sequence>